<accession>A0ABC8ULI0</accession>
<protein>
    <submittedName>
        <fullName evidence="2">Uncharacterized protein</fullName>
    </submittedName>
</protein>
<comment type="caution">
    <text evidence="2">The sequence shown here is derived from an EMBL/GenBank/DDBJ whole genome shotgun (WGS) entry which is preliminary data.</text>
</comment>
<organism evidence="2 3">
    <name type="scientific">Ilex paraguariensis</name>
    <name type="common">yerba mate</name>
    <dbReference type="NCBI Taxonomy" id="185542"/>
    <lineage>
        <taxon>Eukaryota</taxon>
        <taxon>Viridiplantae</taxon>
        <taxon>Streptophyta</taxon>
        <taxon>Embryophyta</taxon>
        <taxon>Tracheophyta</taxon>
        <taxon>Spermatophyta</taxon>
        <taxon>Magnoliopsida</taxon>
        <taxon>eudicotyledons</taxon>
        <taxon>Gunneridae</taxon>
        <taxon>Pentapetalae</taxon>
        <taxon>asterids</taxon>
        <taxon>campanulids</taxon>
        <taxon>Aquifoliales</taxon>
        <taxon>Aquifoliaceae</taxon>
        <taxon>Ilex</taxon>
    </lineage>
</organism>
<dbReference type="Proteomes" id="UP001642360">
    <property type="component" value="Unassembled WGS sequence"/>
</dbReference>
<evidence type="ECO:0000256" key="1">
    <source>
        <dbReference type="SAM" id="MobiDB-lite"/>
    </source>
</evidence>
<proteinExistence type="predicted"/>
<reference evidence="2 3" key="1">
    <citation type="submission" date="2024-02" db="EMBL/GenBank/DDBJ databases">
        <authorList>
            <person name="Vignale AGUSTIN F."/>
            <person name="Sosa J E."/>
            <person name="Modenutti C."/>
        </authorList>
    </citation>
    <scope>NUCLEOTIDE SEQUENCE [LARGE SCALE GENOMIC DNA]</scope>
</reference>
<evidence type="ECO:0000313" key="2">
    <source>
        <dbReference type="EMBL" id="CAK9181729.1"/>
    </source>
</evidence>
<dbReference type="EMBL" id="CAUOFW020008146">
    <property type="protein sequence ID" value="CAK9181729.1"/>
    <property type="molecule type" value="Genomic_DNA"/>
</dbReference>
<name>A0ABC8ULI0_9AQUA</name>
<feature type="region of interest" description="Disordered" evidence="1">
    <location>
        <begin position="16"/>
        <end position="60"/>
    </location>
</feature>
<gene>
    <name evidence="2" type="ORF">ILEXP_LOCUS51830</name>
</gene>
<keyword evidence="3" id="KW-1185">Reference proteome</keyword>
<sequence>MASFEELHHHLGVLGFGRRGLDDIDDEGLIETSKPGQFFEEEEGGRNRKREKAGDCRSGN</sequence>
<evidence type="ECO:0000313" key="3">
    <source>
        <dbReference type="Proteomes" id="UP001642360"/>
    </source>
</evidence>
<dbReference type="AlphaFoldDB" id="A0ABC8ULI0"/>